<dbReference type="PROSITE" id="PS50005">
    <property type="entry name" value="TPR"/>
    <property type="match status" value="1"/>
</dbReference>
<feature type="compositionally biased region" description="Polar residues" evidence="2">
    <location>
        <begin position="52"/>
        <end position="76"/>
    </location>
</feature>
<dbReference type="AlphaFoldDB" id="A0A180G8H7"/>
<feature type="region of interest" description="Disordered" evidence="2">
    <location>
        <begin position="799"/>
        <end position="841"/>
    </location>
</feature>
<feature type="region of interest" description="Disordered" evidence="2">
    <location>
        <begin position="1"/>
        <end position="25"/>
    </location>
</feature>
<dbReference type="CDD" id="cd06257">
    <property type="entry name" value="DnaJ"/>
    <property type="match status" value="1"/>
</dbReference>
<evidence type="ECO:0000313" key="4">
    <source>
        <dbReference type="EnsemblFungi" id="PTTG_02334-t43_1-p1"/>
    </source>
</evidence>
<dbReference type="VEuPathDB" id="FungiDB:PTTG_02334"/>
<dbReference type="GO" id="GO:0072318">
    <property type="term" value="P:clathrin coat disassembly"/>
    <property type="evidence" value="ECO:0007669"/>
    <property type="project" value="TreeGrafter"/>
</dbReference>
<gene>
    <name evidence="3" type="ORF">PTTG_02334</name>
</gene>
<accession>A0A180G8H7</accession>
<dbReference type="SMART" id="SM00028">
    <property type="entry name" value="TPR"/>
    <property type="match status" value="2"/>
</dbReference>
<feature type="region of interest" description="Disordered" evidence="2">
    <location>
        <begin position="246"/>
        <end position="277"/>
    </location>
</feature>
<feature type="compositionally biased region" description="Low complexity" evidence="2">
    <location>
        <begin position="799"/>
        <end position="814"/>
    </location>
</feature>
<feature type="compositionally biased region" description="Polar residues" evidence="2">
    <location>
        <begin position="100"/>
        <end position="110"/>
    </location>
</feature>
<feature type="region of interest" description="Disordered" evidence="2">
    <location>
        <begin position="293"/>
        <end position="332"/>
    </location>
</feature>
<proteinExistence type="predicted"/>
<dbReference type="Gene3D" id="1.25.40.10">
    <property type="entry name" value="Tetratricopeptide repeat domain"/>
    <property type="match status" value="1"/>
</dbReference>
<reference evidence="3" key="2">
    <citation type="submission" date="2016-05" db="EMBL/GenBank/DDBJ databases">
        <title>Comparative analysis highlights variable genome content of wheat rusts and divergence of the mating loci.</title>
        <authorList>
            <person name="Cuomo C.A."/>
            <person name="Bakkeren G."/>
            <person name="Szabo L."/>
            <person name="Khalil H."/>
            <person name="Joly D."/>
            <person name="Goldberg J."/>
            <person name="Young S."/>
            <person name="Zeng Q."/>
            <person name="Fellers J."/>
        </authorList>
    </citation>
    <scope>NUCLEOTIDE SEQUENCE [LARGE SCALE GENOMIC DNA]</scope>
    <source>
        <strain evidence="3">1-1 BBBD Race 1</strain>
    </source>
</reference>
<dbReference type="EnsemblFungi" id="PTTG_02334-t43_1">
    <property type="protein sequence ID" value="PTTG_02334-t43_1-p1"/>
    <property type="gene ID" value="PTTG_02334"/>
</dbReference>
<feature type="compositionally biased region" description="Low complexity" evidence="2">
    <location>
        <begin position="505"/>
        <end position="517"/>
    </location>
</feature>
<evidence type="ECO:0000313" key="3">
    <source>
        <dbReference type="EMBL" id="OAV88987.1"/>
    </source>
</evidence>
<dbReference type="STRING" id="630390.A0A180G8H7"/>
<reference evidence="4 5" key="3">
    <citation type="journal article" date="2017" name="G3 (Bethesda)">
        <title>Comparative analysis highlights variable genome content of wheat rusts and divergence of the mating loci.</title>
        <authorList>
            <person name="Cuomo C.A."/>
            <person name="Bakkeren G."/>
            <person name="Khalil H.B."/>
            <person name="Panwar V."/>
            <person name="Joly D."/>
            <person name="Linning R."/>
            <person name="Sakthikumar S."/>
            <person name="Song X."/>
            <person name="Adiconis X."/>
            <person name="Fan L."/>
            <person name="Goldberg J.M."/>
            <person name="Levin J.Z."/>
            <person name="Young S."/>
            <person name="Zeng Q."/>
            <person name="Anikster Y."/>
            <person name="Bruce M."/>
            <person name="Wang M."/>
            <person name="Yin C."/>
            <person name="McCallum B."/>
            <person name="Szabo L.J."/>
            <person name="Hulbert S."/>
            <person name="Chen X."/>
            <person name="Fellers J.P."/>
        </authorList>
    </citation>
    <scope>NUCLEOTIDE SEQUENCE</scope>
    <source>
        <strain evidence="4">isolate 1-1 / race 1 (BBBD)</strain>
        <strain evidence="5">Isolate 1-1 / race 1 (BBBD)</strain>
    </source>
</reference>
<dbReference type="GO" id="GO:0031982">
    <property type="term" value="C:vesicle"/>
    <property type="evidence" value="ECO:0007669"/>
    <property type="project" value="TreeGrafter"/>
</dbReference>
<dbReference type="SUPFAM" id="SSF46565">
    <property type="entry name" value="Chaperone J-domain"/>
    <property type="match status" value="1"/>
</dbReference>
<feature type="compositionally biased region" description="Low complexity" evidence="2">
    <location>
        <begin position="524"/>
        <end position="537"/>
    </location>
</feature>
<dbReference type="Proteomes" id="UP000005240">
    <property type="component" value="Unassembled WGS sequence"/>
</dbReference>
<feature type="repeat" description="TPR" evidence="1">
    <location>
        <begin position="625"/>
        <end position="658"/>
    </location>
</feature>
<dbReference type="Gene3D" id="1.10.287.110">
    <property type="entry name" value="DnaJ domain"/>
    <property type="match status" value="1"/>
</dbReference>
<dbReference type="Gene3D" id="1.10.8.10">
    <property type="entry name" value="DNA helicase RuvA subunit, C-terminal domain"/>
    <property type="match status" value="1"/>
</dbReference>
<feature type="compositionally biased region" description="Polar residues" evidence="2">
    <location>
        <begin position="538"/>
        <end position="547"/>
    </location>
</feature>
<dbReference type="PANTHER" id="PTHR23172:SF19">
    <property type="entry name" value="J DOMAIN-CONTAINING PROTEIN"/>
    <property type="match status" value="1"/>
</dbReference>
<feature type="compositionally biased region" description="Polar residues" evidence="2">
    <location>
        <begin position="117"/>
        <end position="149"/>
    </location>
</feature>
<dbReference type="InterPro" id="IPR011990">
    <property type="entry name" value="TPR-like_helical_dom_sf"/>
</dbReference>
<feature type="region of interest" description="Disordered" evidence="2">
    <location>
        <begin position="370"/>
        <end position="416"/>
    </location>
</feature>
<evidence type="ECO:0000256" key="2">
    <source>
        <dbReference type="SAM" id="MobiDB-lite"/>
    </source>
</evidence>
<sequence length="959" mass="102713">MDDIADLTFPTATANSLANPANRKGASSFDYLSASIARSSSASPSHQPISRATSPAMKTQKASPGLSSKNNAQDAFSSIFGEKPPTASSQQKSTTSQMTIAQRLQAAQNQKLHHQLCNGSTNSTRAPTHPQSSSLSANSIPPGARSNSPLAPHLTASLVLQNHEHMSRTSSQSWDFDLLDQPKNLQHPPAPSPQPNSTRSQSASKRDSWGIDPLSDFDQVPDKSPHAHPNRNGSVALDHMADSLLGDEFGPVEAPDKSMGSIALPDEPSSSGDDILGLLGAPIDQVHADRIKQQATELLQHSPQAGPSTRNMQQRPAKPSPGRTNSPPPHILGQVVEIGFSPARSRQALVQTRHPKTGDWDVSSAVESLLGAQSEPTSREDDVLGSPPPTEPRRKPRGPSSQNNPAQENGQAKSELTTALSAVNAKEIQDQAAELLAQASAYGTTALGKAASFWKQGKASLTKVIEDQTGTTNAGAPKDGEALKPKWMRDAQALSVNGEEENRGSSFAPFSDSSSSSKPDHRSPASSTSKETGGSSSRQPYVSSARRQVTERTMRSKPTEEPQAFKKPNNHTGDLLFSSDASLAACNAPAPQSTSSKPLPVRAAPRANFPSWPAVTVSSQQAKQSEVYRAKGNELFKQGQYGSAEAAYTQALDVLEDPTGESSPQNVYFGSLSLFNNRAAARLKNGDGKGARSDVERVLEVLFVEDSRLDKPLSDLSERLEWNQSRLPAELKTSLNLAEQVGKALSRRARISEEAERWEEAKVDWENCRRLGGGVTKGAGGMKMVNEGLGRCLQAVSKPSAASSGSAPTAGASRAKPKATGSRRTGETTKRAAERIGAQRASEAVERLKMAHEKIEREEAQKLDAKDAVDERIAAWKSGKETNLRALIASLDAVLWDKLGWKKVSMAELLTESQVKVKYVRAISKVHPDKIPKDATVAEQMIAKSVFAVLNEAWIAMQN</sequence>
<dbReference type="GO" id="GO:0030276">
    <property type="term" value="F:clathrin binding"/>
    <property type="evidence" value="ECO:0007669"/>
    <property type="project" value="TreeGrafter"/>
</dbReference>
<reference evidence="4" key="4">
    <citation type="submission" date="2025-05" db="UniProtKB">
        <authorList>
            <consortium name="EnsemblFungi"/>
        </authorList>
    </citation>
    <scope>IDENTIFICATION</scope>
    <source>
        <strain evidence="4">isolate 1-1 / race 1 (BBBD)</strain>
    </source>
</reference>
<feature type="compositionally biased region" description="Polar residues" evidence="2">
    <location>
        <begin position="293"/>
        <end position="314"/>
    </location>
</feature>
<feature type="compositionally biased region" description="Basic and acidic residues" evidence="2">
    <location>
        <begin position="824"/>
        <end position="834"/>
    </location>
</feature>
<keyword evidence="5" id="KW-1185">Reference proteome</keyword>
<dbReference type="GO" id="GO:0005737">
    <property type="term" value="C:cytoplasm"/>
    <property type="evidence" value="ECO:0007669"/>
    <property type="project" value="TreeGrafter"/>
</dbReference>
<dbReference type="GO" id="GO:0072583">
    <property type="term" value="P:clathrin-dependent endocytosis"/>
    <property type="evidence" value="ECO:0007669"/>
    <property type="project" value="TreeGrafter"/>
</dbReference>
<dbReference type="PANTHER" id="PTHR23172">
    <property type="entry name" value="AUXILIN/CYCLIN G-ASSOCIATED KINASE-RELATED"/>
    <property type="match status" value="1"/>
</dbReference>
<evidence type="ECO:0008006" key="6">
    <source>
        <dbReference type="Google" id="ProtNLM"/>
    </source>
</evidence>
<evidence type="ECO:0000256" key="1">
    <source>
        <dbReference type="PROSITE-ProRule" id="PRU00339"/>
    </source>
</evidence>
<name>A0A180G8H7_PUCT1</name>
<feature type="compositionally biased region" description="Low complexity" evidence="2">
    <location>
        <begin position="37"/>
        <end position="51"/>
    </location>
</feature>
<dbReference type="InterPro" id="IPR019734">
    <property type="entry name" value="TPR_rpt"/>
</dbReference>
<dbReference type="InterPro" id="IPR036869">
    <property type="entry name" value="J_dom_sf"/>
</dbReference>
<feature type="compositionally biased region" description="Low complexity" evidence="2">
    <location>
        <begin position="86"/>
        <end position="99"/>
    </location>
</feature>
<evidence type="ECO:0000313" key="5">
    <source>
        <dbReference type="Proteomes" id="UP000005240"/>
    </source>
</evidence>
<dbReference type="OrthoDB" id="1717591at2759"/>
<dbReference type="InterPro" id="IPR001623">
    <property type="entry name" value="DnaJ_domain"/>
</dbReference>
<organism evidence="3">
    <name type="scientific">Puccinia triticina (isolate 1-1 / race 1 (BBBD))</name>
    <name type="common">Brown leaf rust fungus</name>
    <dbReference type="NCBI Taxonomy" id="630390"/>
    <lineage>
        <taxon>Eukaryota</taxon>
        <taxon>Fungi</taxon>
        <taxon>Dikarya</taxon>
        <taxon>Basidiomycota</taxon>
        <taxon>Pucciniomycotina</taxon>
        <taxon>Pucciniomycetes</taxon>
        <taxon>Pucciniales</taxon>
        <taxon>Pucciniaceae</taxon>
        <taxon>Puccinia</taxon>
    </lineage>
</organism>
<feature type="compositionally biased region" description="Basic and acidic residues" evidence="2">
    <location>
        <begin position="478"/>
        <end position="489"/>
    </location>
</feature>
<protein>
    <recommendedName>
        <fullName evidence="6">UBA domain-containing protein</fullName>
    </recommendedName>
</protein>
<feature type="compositionally biased region" description="Basic and acidic residues" evidence="2">
    <location>
        <begin position="548"/>
        <end position="564"/>
    </location>
</feature>
<feature type="region of interest" description="Disordered" evidence="2">
    <location>
        <begin position="37"/>
        <end position="151"/>
    </location>
</feature>
<keyword evidence="1" id="KW-0802">TPR repeat</keyword>
<dbReference type="EMBL" id="ADAS02000145">
    <property type="protein sequence ID" value="OAV88987.1"/>
    <property type="molecule type" value="Genomic_DNA"/>
</dbReference>
<feature type="region of interest" description="Disordered" evidence="2">
    <location>
        <begin position="179"/>
        <end position="234"/>
    </location>
</feature>
<reference evidence="3" key="1">
    <citation type="submission" date="2009-11" db="EMBL/GenBank/DDBJ databases">
        <authorList>
            <consortium name="The Broad Institute Genome Sequencing Platform"/>
            <person name="Ward D."/>
            <person name="Feldgarden M."/>
            <person name="Earl A."/>
            <person name="Young S.K."/>
            <person name="Zeng Q."/>
            <person name="Koehrsen M."/>
            <person name="Alvarado L."/>
            <person name="Berlin A."/>
            <person name="Bochicchio J."/>
            <person name="Borenstein D."/>
            <person name="Chapman S.B."/>
            <person name="Chen Z."/>
            <person name="Engels R."/>
            <person name="Freedman E."/>
            <person name="Gellesch M."/>
            <person name="Goldberg J."/>
            <person name="Griggs A."/>
            <person name="Gujja S."/>
            <person name="Heilman E."/>
            <person name="Heiman D."/>
            <person name="Hepburn T."/>
            <person name="Howarth C."/>
            <person name="Jen D."/>
            <person name="Larson L."/>
            <person name="Lewis B."/>
            <person name="Mehta T."/>
            <person name="Park D."/>
            <person name="Pearson M."/>
            <person name="Roberts A."/>
            <person name="Saif S."/>
            <person name="Shea T."/>
            <person name="Shenoy N."/>
            <person name="Sisk P."/>
            <person name="Stolte C."/>
            <person name="Sykes S."/>
            <person name="Thomson T."/>
            <person name="Walk T."/>
            <person name="White J."/>
            <person name="Yandava C."/>
            <person name="Izard J."/>
            <person name="Baranova O.V."/>
            <person name="Blanton J.M."/>
            <person name="Tanner A.C."/>
            <person name="Dewhirst F.E."/>
            <person name="Haas B."/>
            <person name="Nusbaum C."/>
            <person name="Birren B."/>
        </authorList>
    </citation>
    <scope>NUCLEOTIDE SEQUENCE [LARGE SCALE GENOMIC DNA]</scope>
    <source>
        <strain evidence="3">1-1 BBBD Race 1</strain>
    </source>
</reference>
<feature type="compositionally biased region" description="Polar residues" evidence="2">
    <location>
        <begin position="10"/>
        <end position="19"/>
    </location>
</feature>
<feature type="compositionally biased region" description="Polar residues" evidence="2">
    <location>
        <begin position="399"/>
        <end position="416"/>
    </location>
</feature>
<dbReference type="SUPFAM" id="SSF48452">
    <property type="entry name" value="TPR-like"/>
    <property type="match status" value="1"/>
</dbReference>
<dbReference type="FunFam" id="1.10.287.110:FF:000002">
    <property type="entry name" value="putative tyrosine-protein phosphatase auxilin isoform X2"/>
    <property type="match status" value="1"/>
</dbReference>
<feature type="region of interest" description="Disordered" evidence="2">
    <location>
        <begin position="470"/>
        <end position="578"/>
    </location>
</feature>